<dbReference type="SUPFAM" id="SSF53474">
    <property type="entry name" value="alpha/beta-Hydrolases"/>
    <property type="match status" value="1"/>
</dbReference>
<sequence length="291" mass="31837">MEQHNALTTTTVLDSWMTHRSAGASGPTVVFLHGNPTSSHLWRTTLPQVAREARCLAPDLIGMGDSGKPDSAYRFADHARYLAAWLDTVVPDGPLVFVGHDWGGALAQDWATRHGANRVRGIALVETFLRPVDSAEMTPVALDFFRAARTPGVGEDMILDQNLFIEGNLRRLVPDITEADLDIYRATCPDPDSRRPMLQWAREFPLDGEPADVTERVTAYGRWMRDSADVPKLLMTVTPEVGLGSTAAIAWARDNAANLRTEDVGEAGHHAPEQVGPRIGAAVARWLKETA</sequence>
<dbReference type="InterPro" id="IPR000073">
    <property type="entry name" value="AB_hydrolase_1"/>
</dbReference>
<accession>A0ABP9HBC3</accession>
<dbReference type="NCBIfam" id="NF002938">
    <property type="entry name" value="PRK03592.1"/>
    <property type="match status" value="1"/>
</dbReference>
<evidence type="ECO:0000313" key="2">
    <source>
        <dbReference type="EMBL" id="GAA4966240.1"/>
    </source>
</evidence>
<dbReference type="Pfam" id="PF00561">
    <property type="entry name" value="Abhydrolase_1"/>
    <property type="match status" value="1"/>
</dbReference>
<evidence type="ECO:0000259" key="1">
    <source>
        <dbReference type="Pfam" id="PF00561"/>
    </source>
</evidence>
<feature type="domain" description="AB hydrolase-1" evidence="1">
    <location>
        <begin position="27"/>
        <end position="146"/>
    </location>
</feature>
<keyword evidence="3" id="KW-1185">Reference proteome</keyword>
<comment type="caution">
    <text evidence="2">The sequence shown here is derived from an EMBL/GenBank/DDBJ whole genome shotgun (WGS) entry which is preliminary data.</text>
</comment>
<gene>
    <name evidence="2" type="ORF">GCM10023205_33530</name>
</gene>
<reference evidence="3" key="1">
    <citation type="journal article" date="2019" name="Int. J. Syst. Evol. Microbiol.">
        <title>The Global Catalogue of Microorganisms (GCM) 10K type strain sequencing project: providing services to taxonomists for standard genome sequencing and annotation.</title>
        <authorList>
            <consortium name="The Broad Institute Genomics Platform"/>
            <consortium name="The Broad Institute Genome Sequencing Center for Infectious Disease"/>
            <person name="Wu L."/>
            <person name="Ma J."/>
        </authorList>
    </citation>
    <scope>NUCLEOTIDE SEQUENCE [LARGE SCALE GENOMIC DNA]</scope>
    <source>
        <strain evidence="3">JCM 17986</strain>
    </source>
</reference>
<dbReference type="InterPro" id="IPR029058">
    <property type="entry name" value="AB_hydrolase_fold"/>
</dbReference>
<proteinExistence type="predicted"/>
<dbReference type="RefSeq" id="WP_345676285.1">
    <property type="nucleotide sequence ID" value="NZ_BAABHS010000010.1"/>
</dbReference>
<organism evidence="2 3">
    <name type="scientific">Yinghuangia aomiensis</name>
    <dbReference type="NCBI Taxonomy" id="676205"/>
    <lineage>
        <taxon>Bacteria</taxon>
        <taxon>Bacillati</taxon>
        <taxon>Actinomycetota</taxon>
        <taxon>Actinomycetes</taxon>
        <taxon>Kitasatosporales</taxon>
        <taxon>Streptomycetaceae</taxon>
        <taxon>Yinghuangia</taxon>
    </lineage>
</organism>
<dbReference type="Proteomes" id="UP001500466">
    <property type="component" value="Unassembled WGS sequence"/>
</dbReference>
<name>A0ABP9HBC3_9ACTN</name>
<protein>
    <submittedName>
        <fullName evidence="2">Haloalkane dehalogenase</fullName>
    </submittedName>
</protein>
<dbReference type="Gene3D" id="3.40.50.1820">
    <property type="entry name" value="alpha/beta hydrolase"/>
    <property type="match status" value="1"/>
</dbReference>
<dbReference type="PANTHER" id="PTHR43329">
    <property type="entry name" value="EPOXIDE HYDROLASE"/>
    <property type="match status" value="1"/>
</dbReference>
<evidence type="ECO:0000313" key="3">
    <source>
        <dbReference type="Proteomes" id="UP001500466"/>
    </source>
</evidence>
<dbReference type="EMBL" id="BAABHS010000010">
    <property type="protein sequence ID" value="GAA4966240.1"/>
    <property type="molecule type" value="Genomic_DNA"/>
</dbReference>